<feature type="compositionally biased region" description="Basic and acidic residues" evidence="1">
    <location>
        <begin position="113"/>
        <end position="132"/>
    </location>
</feature>
<dbReference type="EMBL" id="CP016279">
    <property type="protein sequence ID" value="ANP49545.1"/>
    <property type="molecule type" value="Genomic_DNA"/>
</dbReference>
<dbReference type="STRING" id="68214.AVL59_07940"/>
<evidence type="ECO:0000313" key="2">
    <source>
        <dbReference type="EMBL" id="ANP49545.1"/>
    </source>
</evidence>
<protein>
    <submittedName>
        <fullName evidence="2">Uncharacterized protein</fullName>
    </submittedName>
</protein>
<evidence type="ECO:0000313" key="3">
    <source>
        <dbReference type="Proteomes" id="UP000092659"/>
    </source>
</evidence>
<feature type="region of interest" description="Disordered" evidence="1">
    <location>
        <begin position="108"/>
        <end position="132"/>
    </location>
</feature>
<organism evidence="2 3">
    <name type="scientific">Streptomyces griseochromogenes</name>
    <dbReference type="NCBI Taxonomy" id="68214"/>
    <lineage>
        <taxon>Bacteria</taxon>
        <taxon>Bacillati</taxon>
        <taxon>Actinomycetota</taxon>
        <taxon>Actinomycetes</taxon>
        <taxon>Kitasatosporales</taxon>
        <taxon>Streptomycetaceae</taxon>
        <taxon>Streptomyces</taxon>
    </lineage>
</organism>
<gene>
    <name evidence="2" type="ORF">AVL59_07940</name>
</gene>
<sequence>MTAWDIDPAGVHSVLSRTRTAAKGLAETGTAMQGNLEEAASAAGRLTEQEFGPYVTAGLVGSALAQFANHWNRDLLYIAKRTAQSLNGAGQATACYVAGSLEQAANAQQAAAKEPKVDLPGKGEAGRRTGGR</sequence>
<reference evidence="2 3" key="1">
    <citation type="submission" date="2016-06" db="EMBL/GenBank/DDBJ databases">
        <title>Complete genome sequence of Streptomyces griseochromogenes ATCC 14511, the Blasticidin S producer.</title>
        <authorList>
            <person name="Wu L."/>
        </authorList>
    </citation>
    <scope>NUCLEOTIDE SEQUENCE [LARGE SCALE GENOMIC DNA]</scope>
    <source>
        <strain evidence="2 3">ATCC 14511</strain>
    </source>
</reference>
<dbReference type="OrthoDB" id="3389929at2"/>
<name>A0A1B1ASM0_9ACTN</name>
<accession>A0A1B1ASM0</accession>
<dbReference type="InterPro" id="IPR045436">
    <property type="entry name" value="DUF6507"/>
</dbReference>
<proteinExistence type="predicted"/>
<dbReference type="AlphaFoldDB" id="A0A1B1ASM0"/>
<dbReference type="RefSeq" id="WP_067300847.1">
    <property type="nucleotide sequence ID" value="NZ_CP016279.1"/>
</dbReference>
<evidence type="ECO:0000256" key="1">
    <source>
        <dbReference type="SAM" id="MobiDB-lite"/>
    </source>
</evidence>
<dbReference type="KEGG" id="sgs:AVL59_07940"/>
<dbReference type="Pfam" id="PF20117">
    <property type="entry name" value="DUF6507"/>
    <property type="match status" value="1"/>
</dbReference>
<dbReference type="Proteomes" id="UP000092659">
    <property type="component" value="Chromosome"/>
</dbReference>